<keyword evidence="5" id="KW-1185">Reference proteome</keyword>
<reference evidence="4 5" key="1">
    <citation type="journal article" date="2019" name="Nat. Ecol. Evol.">
        <title>Megaphylogeny resolves global patterns of mushroom evolution.</title>
        <authorList>
            <person name="Varga T."/>
            <person name="Krizsan K."/>
            <person name="Foldi C."/>
            <person name="Dima B."/>
            <person name="Sanchez-Garcia M."/>
            <person name="Sanchez-Ramirez S."/>
            <person name="Szollosi G.J."/>
            <person name="Szarkandi J.G."/>
            <person name="Papp V."/>
            <person name="Albert L."/>
            <person name="Andreopoulos W."/>
            <person name="Angelini C."/>
            <person name="Antonin V."/>
            <person name="Barry K.W."/>
            <person name="Bougher N.L."/>
            <person name="Buchanan P."/>
            <person name="Buyck B."/>
            <person name="Bense V."/>
            <person name="Catcheside P."/>
            <person name="Chovatia M."/>
            <person name="Cooper J."/>
            <person name="Damon W."/>
            <person name="Desjardin D."/>
            <person name="Finy P."/>
            <person name="Geml J."/>
            <person name="Haridas S."/>
            <person name="Hughes K."/>
            <person name="Justo A."/>
            <person name="Karasinski D."/>
            <person name="Kautmanova I."/>
            <person name="Kiss B."/>
            <person name="Kocsube S."/>
            <person name="Kotiranta H."/>
            <person name="LaButti K.M."/>
            <person name="Lechner B.E."/>
            <person name="Liimatainen K."/>
            <person name="Lipzen A."/>
            <person name="Lukacs Z."/>
            <person name="Mihaltcheva S."/>
            <person name="Morgado L.N."/>
            <person name="Niskanen T."/>
            <person name="Noordeloos M.E."/>
            <person name="Ohm R.A."/>
            <person name="Ortiz-Santana B."/>
            <person name="Ovrebo C."/>
            <person name="Racz N."/>
            <person name="Riley R."/>
            <person name="Savchenko A."/>
            <person name="Shiryaev A."/>
            <person name="Soop K."/>
            <person name="Spirin V."/>
            <person name="Szebenyi C."/>
            <person name="Tomsovsky M."/>
            <person name="Tulloss R.E."/>
            <person name="Uehling J."/>
            <person name="Grigoriev I.V."/>
            <person name="Vagvolgyi C."/>
            <person name="Papp T."/>
            <person name="Martin F.M."/>
            <person name="Miettinen O."/>
            <person name="Hibbett D.S."/>
            <person name="Nagy L.G."/>
        </authorList>
    </citation>
    <scope>NUCLEOTIDE SEQUENCE [LARGE SCALE GENOMIC DNA]</scope>
    <source>
        <strain evidence="4 5">CBS 962.96</strain>
    </source>
</reference>
<accession>A0A4S8MP55</accession>
<dbReference type="SUPFAM" id="SSF50630">
    <property type="entry name" value="Acid proteases"/>
    <property type="match status" value="1"/>
</dbReference>
<evidence type="ECO:0000256" key="1">
    <source>
        <dbReference type="SAM" id="MobiDB-lite"/>
    </source>
</evidence>
<evidence type="ECO:0000313" key="5">
    <source>
        <dbReference type="Proteomes" id="UP000297245"/>
    </source>
</evidence>
<gene>
    <name evidence="4" type="ORF">K435DRAFT_961780</name>
</gene>
<evidence type="ECO:0000256" key="2">
    <source>
        <dbReference type="SAM" id="Phobius"/>
    </source>
</evidence>
<evidence type="ECO:0000313" key="4">
    <source>
        <dbReference type="EMBL" id="THV04778.1"/>
    </source>
</evidence>
<dbReference type="InterPro" id="IPR033121">
    <property type="entry name" value="PEPTIDASE_A1"/>
</dbReference>
<feature type="compositionally biased region" description="Low complexity" evidence="1">
    <location>
        <begin position="541"/>
        <end position="560"/>
    </location>
</feature>
<protein>
    <submittedName>
        <fullName evidence="4">Acid protease</fullName>
    </submittedName>
</protein>
<keyword evidence="4" id="KW-0378">Hydrolase</keyword>
<dbReference type="PROSITE" id="PS51767">
    <property type="entry name" value="PEPTIDASE_A1"/>
    <property type="match status" value="1"/>
</dbReference>
<name>A0A4S8MP55_DENBC</name>
<dbReference type="GO" id="GO:0008233">
    <property type="term" value="F:peptidase activity"/>
    <property type="evidence" value="ECO:0007669"/>
    <property type="project" value="UniProtKB-KW"/>
</dbReference>
<feature type="region of interest" description="Disordered" evidence="1">
    <location>
        <begin position="659"/>
        <end position="716"/>
    </location>
</feature>
<dbReference type="Proteomes" id="UP000297245">
    <property type="component" value="Unassembled WGS sequence"/>
</dbReference>
<dbReference type="Gene3D" id="2.40.70.10">
    <property type="entry name" value="Acid Proteases"/>
    <property type="match status" value="2"/>
</dbReference>
<feature type="compositionally biased region" description="Basic and acidic residues" evidence="1">
    <location>
        <begin position="522"/>
        <end position="535"/>
    </location>
</feature>
<dbReference type="InterPro" id="IPR021109">
    <property type="entry name" value="Peptidase_aspartic_dom_sf"/>
</dbReference>
<dbReference type="OrthoDB" id="2563011at2759"/>
<keyword evidence="2" id="KW-0812">Transmembrane</keyword>
<dbReference type="CDD" id="cd12087">
    <property type="entry name" value="TM_EGFR-like"/>
    <property type="match status" value="1"/>
</dbReference>
<organism evidence="4 5">
    <name type="scientific">Dendrothele bispora (strain CBS 962.96)</name>
    <dbReference type="NCBI Taxonomy" id="1314807"/>
    <lineage>
        <taxon>Eukaryota</taxon>
        <taxon>Fungi</taxon>
        <taxon>Dikarya</taxon>
        <taxon>Basidiomycota</taxon>
        <taxon>Agaricomycotina</taxon>
        <taxon>Agaricomycetes</taxon>
        <taxon>Agaricomycetidae</taxon>
        <taxon>Agaricales</taxon>
        <taxon>Agaricales incertae sedis</taxon>
        <taxon>Dendrothele</taxon>
    </lineage>
</organism>
<dbReference type="GO" id="GO:0006508">
    <property type="term" value="P:proteolysis"/>
    <property type="evidence" value="ECO:0007669"/>
    <property type="project" value="UniProtKB-KW"/>
</dbReference>
<sequence>MCAVSSIYIELGNAQSLFFPPSAMRCARSIFFLACLVSFVFSAKIYSSRSDEPVIETVSLPITVDNQRRYSLNLTVSAGSRNQPLLFTLSTSTGYTSVAGKDCTGCGGGPAFDSSDVPLNDSMIKFTLLEDSWASGPVMMGDCSIEERNQSVWTWNDQLIIVANNSEGIFSSGISGLLGLGNNARTGNFNATPMGNWLNNNPGAANFSFGLALNPAPSSSGDSDSNADGGTLHWVKPDENAMQGQVSFKDLHPNSDIGLEDSGSSAFDSFVLMDSWSFTGTTGVQITKNDQVEELRTVIDPFFSSIFFPQNETRSIYAGVEGASRQVTVSQVSQSTAYNISCDTQMNLTLTFGNVSVTLDKDQLVLQQGDGGCIGAIQEWTDPSIDMYLLGSLYIANIYLIFQGSSSSSGSYGFAYRTPAETKAPLSPVAITGVVLGGAAFLMMVGVILFLYLQHRKRKAHLIRNSSDPNTTTIFDPLLSYSSLPASRVSQQSFLTSRSEPDLIPRPYIPPSSSTIPYSGDTKAERNSRRARDQESTQVQPSSRSRSPSNSRPNSRPTSTAYHASRGSSREHDRSLSTIYVPVPVSVTIPNVSPLSSQFLLVPTTSIPTSPQTDGHLSPGWRTDVRGISPFVSVESLALPRSSSPPPSYASQMNDLASVNAENGDTSNNSHVLDPTTPTRNSHSRSLTRPRSETGLRPPPPGAMVIPPRSPWPSHS</sequence>
<feature type="transmembrane region" description="Helical" evidence="2">
    <location>
        <begin position="426"/>
        <end position="453"/>
    </location>
</feature>
<keyword evidence="2" id="KW-1133">Transmembrane helix</keyword>
<feature type="domain" description="Peptidase A1" evidence="3">
    <location>
        <begin position="72"/>
        <end position="415"/>
    </location>
</feature>
<keyword evidence="4" id="KW-0645">Protease</keyword>
<keyword evidence="2" id="KW-0472">Membrane</keyword>
<dbReference type="EMBL" id="ML179053">
    <property type="protein sequence ID" value="THV04778.1"/>
    <property type="molecule type" value="Genomic_DNA"/>
</dbReference>
<dbReference type="AlphaFoldDB" id="A0A4S8MP55"/>
<feature type="region of interest" description="Disordered" evidence="1">
    <location>
        <begin position="495"/>
        <end position="575"/>
    </location>
</feature>
<evidence type="ECO:0000259" key="3">
    <source>
        <dbReference type="PROSITE" id="PS51767"/>
    </source>
</evidence>
<proteinExistence type="predicted"/>
<feature type="compositionally biased region" description="Polar residues" evidence="1">
    <location>
        <begin position="659"/>
        <end position="681"/>
    </location>
</feature>